<evidence type="ECO:0000313" key="2">
    <source>
        <dbReference type="Proteomes" id="UP000632138"/>
    </source>
</evidence>
<organism evidence="1 2">
    <name type="scientific">Paractinoplanes ovalisporus</name>
    <dbReference type="NCBI Taxonomy" id="2810368"/>
    <lineage>
        <taxon>Bacteria</taxon>
        <taxon>Bacillati</taxon>
        <taxon>Actinomycetota</taxon>
        <taxon>Actinomycetes</taxon>
        <taxon>Micromonosporales</taxon>
        <taxon>Micromonosporaceae</taxon>
        <taxon>Paractinoplanes</taxon>
    </lineage>
</organism>
<name>A0ABS2A6Z4_9ACTN</name>
<dbReference type="RefSeq" id="WP_203375485.1">
    <property type="nucleotide sequence ID" value="NZ_JAENHP010000002.1"/>
</dbReference>
<reference evidence="1 2" key="1">
    <citation type="submission" date="2021-01" db="EMBL/GenBank/DDBJ databases">
        <title>Actinoplanes sp. nov. LDG1-06 isolated from lichen.</title>
        <authorList>
            <person name="Saeng-In P."/>
            <person name="Phongsopitanun W."/>
            <person name="Kanchanasin P."/>
            <person name="Yuki M."/>
            <person name="Kudo T."/>
            <person name="Ohkuma M."/>
            <person name="Tanasupawat S."/>
        </authorList>
    </citation>
    <scope>NUCLEOTIDE SEQUENCE [LARGE SCALE GENOMIC DNA]</scope>
    <source>
        <strain evidence="1 2">LDG1-06</strain>
    </source>
</reference>
<proteinExistence type="predicted"/>
<keyword evidence="2" id="KW-1185">Reference proteome</keyword>
<accession>A0ABS2A6Z4</accession>
<gene>
    <name evidence="1" type="ORF">JIG36_08545</name>
</gene>
<protein>
    <submittedName>
        <fullName evidence="1">Uncharacterized protein</fullName>
    </submittedName>
</protein>
<evidence type="ECO:0000313" key="1">
    <source>
        <dbReference type="EMBL" id="MBM2615612.1"/>
    </source>
</evidence>
<sequence length="203" mass="22118">MGVGISDAAFELVGACVHSLRFAFGAPLEYPYAPLLADGSGQPPAIFRRLQAVSPPPSRDGEPWYTGMTLAGEPFLPDIVTGADRLAAVQHVDGIPSLDVADPETVVLDEWITVDRCEKPRPMAFPGPDRGSFLLSIGYWSPIPEGEKSAEKMVRYYGEYRLNWARVPEGRWVAVSLDAFWPPERDSGDVIIPLGECDSSCPV</sequence>
<dbReference type="EMBL" id="JAENHP010000002">
    <property type="protein sequence ID" value="MBM2615612.1"/>
    <property type="molecule type" value="Genomic_DNA"/>
</dbReference>
<dbReference type="Proteomes" id="UP000632138">
    <property type="component" value="Unassembled WGS sequence"/>
</dbReference>
<comment type="caution">
    <text evidence="1">The sequence shown here is derived from an EMBL/GenBank/DDBJ whole genome shotgun (WGS) entry which is preliminary data.</text>
</comment>